<dbReference type="GO" id="GO:0000781">
    <property type="term" value="C:chromosome, telomeric region"/>
    <property type="evidence" value="ECO:0007669"/>
    <property type="project" value="UniProtKB-SubCell"/>
</dbReference>
<organism evidence="7">
    <name type="scientific">Verticillium alfalfae (strain VaMs.102 / ATCC MYA-4576 / FGSC 10136)</name>
    <name type="common">Verticillium wilt of alfalfa</name>
    <name type="synonym">Verticillium albo-atrum</name>
    <dbReference type="NCBI Taxonomy" id="526221"/>
    <lineage>
        <taxon>Eukaryota</taxon>
        <taxon>Fungi</taxon>
        <taxon>Dikarya</taxon>
        <taxon>Ascomycota</taxon>
        <taxon>Pezizomycotina</taxon>
        <taxon>Sordariomycetes</taxon>
        <taxon>Hypocreomycetidae</taxon>
        <taxon>Glomerellales</taxon>
        <taxon>Plectosphaerellaceae</taxon>
        <taxon>Verticillium</taxon>
    </lineage>
</organism>
<feature type="compositionally biased region" description="Basic and acidic residues" evidence="4">
    <location>
        <begin position="211"/>
        <end position="230"/>
    </location>
</feature>
<dbReference type="HOGENOM" id="CLU_1129810_0_0_1"/>
<protein>
    <submittedName>
        <fullName evidence="6">OB-fold nucleic acid binding domain-containing protein</fullName>
    </submittedName>
</protein>
<evidence type="ECO:0000313" key="6">
    <source>
        <dbReference type="EMBL" id="EEY21927.1"/>
    </source>
</evidence>
<dbReference type="Pfam" id="PF10451">
    <property type="entry name" value="Stn1"/>
    <property type="match status" value="1"/>
</dbReference>
<dbReference type="Proteomes" id="UP000008698">
    <property type="component" value="Unassembled WGS sequence"/>
</dbReference>
<dbReference type="InterPro" id="IPR012340">
    <property type="entry name" value="NA-bd_OB-fold"/>
</dbReference>
<evidence type="ECO:0000256" key="1">
    <source>
        <dbReference type="ARBA" id="ARBA00004574"/>
    </source>
</evidence>
<comment type="subcellular location">
    <subcellularLocation>
        <location evidence="1">Chromosome</location>
        <location evidence="1">Telomere</location>
    </subcellularLocation>
</comment>
<keyword evidence="2" id="KW-0158">Chromosome</keyword>
<dbReference type="GeneID" id="9529918"/>
<dbReference type="SUPFAM" id="SSF50249">
    <property type="entry name" value="Nucleic acid-binding proteins"/>
    <property type="match status" value="1"/>
</dbReference>
<proteinExistence type="predicted"/>
<evidence type="ECO:0000256" key="3">
    <source>
        <dbReference type="ARBA" id="ARBA00022895"/>
    </source>
</evidence>
<reference evidence="7" key="1">
    <citation type="journal article" date="2011" name="PLoS Pathog.">
        <title>Comparative genomics yields insights into niche adaptation of plant vascular wilt pathogens.</title>
        <authorList>
            <person name="Klosterman S.J."/>
            <person name="Subbarao K.V."/>
            <person name="Kang S."/>
            <person name="Veronese P."/>
            <person name="Gold S.E."/>
            <person name="Thomma B.P.H.J."/>
            <person name="Chen Z."/>
            <person name="Henrissat B."/>
            <person name="Lee Y.-H."/>
            <person name="Park J."/>
            <person name="Garcia-Pedrajas M.D."/>
            <person name="Barbara D.J."/>
            <person name="Anchieta A."/>
            <person name="de Jonge R."/>
            <person name="Santhanam P."/>
            <person name="Maruthachalam K."/>
            <person name="Atallah Z."/>
            <person name="Amyotte S.G."/>
            <person name="Paz Z."/>
            <person name="Inderbitzin P."/>
            <person name="Hayes R.J."/>
            <person name="Heiman D.I."/>
            <person name="Young S."/>
            <person name="Zeng Q."/>
            <person name="Engels R."/>
            <person name="Galagan J."/>
            <person name="Cuomo C.A."/>
            <person name="Dobinson K.F."/>
            <person name="Ma L.-J."/>
        </authorList>
    </citation>
    <scope>NUCLEOTIDE SEQUENCE [LARGE SCALE GENOMIC DNA]</scope>
    <source>
        <strain evidence="7">VaMs.102 / ATCC MYA-4576 / FGSC 10136</strain>
    </source>
</reference>
<evidence type="ECO:0000259" key="5">
    <source>
        <dbReference type="Pfam" id="PF10451"/>
    </source>
</evidence>
<dbReference type="RefSeq" id="XP_003001778.1">
    <property type="nucleotide sequence ID" value="XM_003001732.1"/>
</dbReference>
<accession>C9ST12</accession>
<dbReference type="Gene3D" id="2.40.50.140">
    <property type="entry name" value="Nucleic acid-binding proteins"/>
    <property type="match status" value="1"/>
</dbReference>
<feature type="domain" description="CST complex subunit Stn1 N-terminal" evidence="5">
    <location>
        <begin position="55"/>
        <end position="111"/>
    </location>
</feature>
<dbReference type="KEGG" id="val:VDBG_08037"/>
<dbReference type="InterPro" id="IPR018856">
    <property type="entry name" value="Stn1_N"/>
</dbReference>
<gene>
    <name evidence="6" type="ORF">VDBG_08037</name>
</gene>
<feature type="region of interest" description="Disordered" evidence="4">
    <location>
        <begin position="208"/>
        <end position="232"/>
    </location>
</feature>
<dbReference type="OMA" id="QINIERM"/>
<evidence type="ECO:0000313" key="7">
    <source>
        <dbReference type="Proteomes" id="UP000008698"/>
    </source>
</evidence>
<keyword evidence="7" id="KW-1185">Reference proteome</keyword>
<evidence type="ECO:0000256" key="2">
    <source>
        <dbReference type="ARBA" id="ARBA00022454"/>
    </source>
</evidence>
<keyword evidence="3" id="KW-0779">Telomere</keyword>
<evidence type="ECO:0000256" key="4">
    <source>
        <dbReference type="SAM" id="MobiDB-lite"/>
    </source>
</evidence>
<dbReference type="OrthoDB" id="77828at2759"/>
<name>C9ST12_VERA1</name>
<dbReference type="AlphaFoldDB" id="C9ST12"/>
<dbReference type="CDD" id="cd03524">
    <property type="entry name" value="RPA2_OBF_family"/>
    <property type="match status" value="1"/>
</dbReference>
<dbReference type="eggNOG" id="ENOG502RY83">
    <property type="taxonomic scope" value="Eukaryota"/>
</dbReference>
<sequence length="246" mass="27539">MTSASTDLYPQYCFHLSPTFDQWCLLTAATIHALDTHREYEGRRLHPPSSSRAANTNKAHAGQGLFFHRNLPVKWVRLVGVVVAIDDVYNRRIFTIDDSSGACIECNVAVKVIPAVLPAFGDKDPLAYAPRRLEFLQQGCDDVDVGAVVDIKGSVALFRDEKTVKIQKVKMVRSTAQEVALWEKRDNSSAMCWGCPGWWVRSRCDGVGGRPRGERGKRSARKRTDSDVRRRTVSRLQGWRGPVVQG</sequence>
<dbReference type="EMBL" id="DS985224">
    <property type="protein sequence ID" value="EEY21927.1"/>
    <property type="molecule type" value="Genomic_DNA"/>
</dbReference>